<keyword evidence="4" id="KW-0862">Zinc</keyword>
<evidence type="ECO:0000256" key="5">
    <source>
        <dbReference type="ARBA" id="ARBA00023049"/>
    </source>
</evidence>
<feature type="compositionally biased region" description="Basic and acidic residues" evidence="6">
    <location>
        <begin position="173"/>
        <end position="192"/>
    </location>
</feature>
<keyword evidence="9" id="KW-1185">Reference proteome</keyword>
<keyword evidence="5" id="KW-0482">Metalloprotease</keyword>
<evidence type="ECO:0000256" key="1">
    <source>
        <dbReference type="ARBA" id="ARBA00022670"/>
    </source>
</evidence>
<proteinExistence type="predicted"/>
<feature type="region of interest" description="Disordered" evidence="6">
    <location>
        <begin position="173"/>
        <end position="201"/>
    </location>
</feature>
<keyword evidence="3" id="KW-0378">Hydrolase</keyword>
<comment type="caution">
    <text evidence="8">The sequence shown here is derived from an EMBL/GenBank/DDBJ whole genome shotgun (WGS) entry which is preliminary data.</text>
</comment>
<dbReference type="EMBL" id="BMQG01000041">
    <property type="protein sequence ID" value="GGM60663.1"/>
    <property type="molecule type" value="Genomic_DNA"/>
</dbReference>
<name>A0A8H9GW92_9DEIO</name>
<dbReference type="Pfam" id="PF14464">
    <property type="entry name" value="Prok-JAB"/>
    <property type="match status" value="1"/>
</dbReference>
<gene>
    <name evidence="8" type="ORF">GCM10008956_40370</name>
</gene>
<organism evidence="8 9">
    <name type="scientific">Deinococcus arenae</name>
    <dbReference type="NCBI Taxonomy" id="1452751"/>
    <lineage>
        <taxon>Bacteria</taxon>
        <taxon>Thermotogati</taxon>
        <taxon>Deinococcota</taxon>
        <taxon>Deinococci</taxon>
        <taxon>Deinococcales</taxon>
        <taxon>Deinococcaceae</taxon>
        <taxon>Deinococcus</taxon>
    </lineage>
</organism>
<evidence type="ECO:0000256" key="3">
    <source>
        <dbReference type="ARBA" id="ARBA00022801"/>
    </source>
</evidence>
<dbReference type="RefSeq" id="WP_155300460.1">
    <property type="nucleotide sequence ID" value="NZ_BMQG01000041.1"/>
</dbReference>
<dbReference type="GO" id="GO:0008237">
    <property type="term" value="F:metallopeptidase activity"/>
    <property type="evidence" value="ECO:0007669"/>
    <property type="project" value="UniProtKB-KW"/>
</dbReference>
<keyword evidence="1" id="KW-0645">Protease</keyword>
<accession>A0A8H9GW92</accession>
<evidence type="ECO:0000313" key="8">
    <source>
        <dbReference type="EMBL" id="GGM60663.1"/>
    </source>
</evidence>
<reference evidence="9" key="1">
    <citation type="journal article" date="2019" name="Int. J. Syst. Evol. Microbiol.">
        <title>The Global Catalogue of Microorganisms (GCM) 10K type strain sequencing project: providing services to taxonomists for standard genome sequencing and annotation.</title>
        <authorList>
            <consortium name="The Broad Institute Genomics Platform"/>
            <consortium name="The Broad Institute Genome Sequencing Center for Infectious Disease"/>
            <person name="Wu L."/>
            <person name="Ma J."/>
        </authorList>
    </citation>
    <scope>NUCLEOTIDE SEQUENCE [LARGE SCALE GENOMIC DNA]</scope>
    <source>
        <strain evidence="9">JCM 31047</strain>
    </source>
</reference>
<dbReference type="Gene3D" id="3.40.140.10">
    <property type="entry name" value="Cytidine Deaminase, domain 2"/>
    <property type="match status" value="1"/>
</dbReference>
<evidence type="ECO:0000256" key="6">
    <source>
        <dbReference type="SAM" id="MobiDB-lite"/>
    </source>
</evidence>
<dbReference type="GO" id="GO:0046872">
    <property type="term" value="F:metal ion binding"/>
    <property type="evidence" value="ECO:0007669"/>
    <property type="project" value="UniProtKB-KW"/>
</dbReference>
<keyword evidence="2" id="KW-0479">Metal-binding</keyword>
<protein>
    <recommendedName>
        <fullName evidence="7">JAB domain-containing protein</fullName>
    </recommendedName>
</protein>
<dbReference type="AlphaFoldDB" id="A0A8H9GW92"/>
<feature type="domain" description="JAB" evidence="7">
    <location>
        <begin position="34"/>
        <end position="147"/>
    </location>
</feature>
<dbReference type="GO" id="GO:0006508">
    <property type="term" value="P:proteolysis"/>
    <property type="evidence" value="ECO:0007669"/>
    <property type="project" value="UniProtKB-KW"/>
</dbReference>
<sequence length="201" mass="23117">MSPPLVFLKRNGGRLGISTEALRTMQSYVQREPGSHEAGGIMIGRYVDGGEDIVVDLVTGPLPGDRRSRFRFHRLKRSHQAVLDREWRESGHTRTYVGEWHTHPEPDPSPSGIDLQDWRRRVQRDTFHGEELHFVIVGQTHLRAWEMTRGSHQPTRLTYWGRAEQIVKTYLEEPHGEEIPEDNRPVSEHAASERSQGTNEA</sequence>
<evidence type="ECO:0000313" key="9">
    <source>
        <dbReference type="Proteomes" id="UP000600547"/>
    </source>
</evidence>
<evidence type="ECO:0000256" key="2">
    <source>
        <dbReference type="ARBA" id="ARBA00022723"/>
    </source>
</evidence>
<evidence type="ECO:0000256" key="4">
    <source>
        <dbReference type="ARBA" id="ARBA00022833"/>
    </source>
</evidence>
<dbReference type="SUPFAM" id="SSF102712">
    <property type="entry name" value="JAB1/MPN domain"/>
    <property type="match status" value="1"/>
</dbReference>
<evidence type="ECO:0000259" key="7">
    <source>
        <dbReference type="Pfam" id="PF14464"/>
    </source>
</evidence>
<dbReference type="Proteomes" id="UP000600547">
    <property type="component" value="Unassembled WGS sequence"/>
</dbReference>
<dbReference type="InterPro" id="IPR028090">
    <property type="entry name" value="JAB_dom_prok"/>
</dbReference>